<dbReference type="EMBL" id="JBFCZG010000002">
    <property type="protein sequence ID" value="KAL3426316.1"/>
    <property type="molecule type" value="Genomic_DNA"/>
</dbReference>
<name>A0ABR4PSJ7_9HELO</name>
<dbReference type="PANTHER" id="PTHR35910:SF6">
    <property type="entry name" value="2EXR DOMAIN-CONTAINING PROTEIN"/>
    <property type="match status" value="1"/>
</dbReference>
<organism evidence="2 3">
    <name type="scientific">Phlyctema vagabunda</name>
    <dbReference type="NCBI Taxonomy" id="108571"/>
    <lineage>
        <taxon>Eukaryota</taxon>
        <taxon>Fungi</taxon>
        <taxon>Dikarya</taxon>
        <taxon>Ascomycota</taxon>
        <taxon>Pezizomycotina</taxon>
        <taxon>Leotiomycetes</taxon>
        <taxon>Helotiales</taxon>
        <taxon>Dermateaceae</taxon>
        <taxon>Phlyctema</taxon>
    </lineage>
</organism>
<dbReference type="Proteomes" id="UP001629113">
    <property type="component" value="Unassembled WGS sequence"/>
</dbReference>
<dbReference type="Pfam" id="PF20150">
    <property type="entry name" value="2EXR"/>
    <property type="match status" value="1"/>
</dbReference>
<accession>A0ABR4PSJ7</accession>
<feature type="domain" description="2EXR" evidence="1">
    <location>
        <begin position="23"/>
        <end position="97"/>
    </location>
</feature>
<evidence type="ECO:0000313" key="2">
    <source>
        <dbReference type="EMBL" id="KAL3426316.1"/>
    </source>
</evidence>
<evidence type="ECO:0000313" key="3">
    <source>
        <dbReference type="Proteomes" id="UP001629113"/>
    </source>
</evidence>
<keyword evidence="3" id="KW-1185">Reference proteome</keyword>
<dbReference type="InterPro" id="IPR045518">
    <property type="entry name" value="2EXR"/>
</dbReference>
<comment type="caution">
    <text evidence="2">The sequence shown here is derived from an EMBL/GenBank/DDBJ whole genome shotgun (WGS) entry which is preliminary data.</text>
</comment>
<dbReference type="PANTHER" id="PTHR35910">
    <property type="entry name" value="2EXR DOMAIN-CONTAINING PROTEIN"/>
    <property type="match status" value="1"/>
</dbReference>
<proteinExistence type="predicted"/>
<sequence>MSQDKNSGSGGDMLSLARHVSWSTLSPSVRQQIFDSWCTPRIVQLKFTADSNSPCSVTRVPAVFQVCQESRKYALERYSVISGAEGPVYIDYSIDTLQFGEVRGRQPTQESPVPAHLYRFTQSIRQDAAESIESLSISYMLLTKFDEVVALRNFLMRTKNLKCLHFFVPDYKKEEDEPKLLLHLVQLRKEWRLYRALDGELWTIPSLLASTLADDGERTRGIWDLGCI</sequence>
<reference evidence="2 3" key="1">
    <citation type="submission" date="2024-06" db="EMBL/GenBank/DDBJ databases">
        <title>Complete genome of Phlyctema vagabunda strain 19-DSS-EL-015.</title>
        <authorList>
            <person name="Fiorenzani C."/>
        </authorList>
    </citation>
    <scope>NUCLEOTIDE SEQUENCE [LARGE SCALE GENOMIC DNA]</scope>
    <source>
        <strain evidence="2 3">19-DSS-EL-015</strain>
    </source>
</reference>
<evidence type="ECO:0000259" key="1">
    <source>
        <dbReference type="Pfam" id="PF20150"/>
    </source>
</evidence>
<protein>
    <recommendedName>
        <fullName evidence="1">2EXR domain-containing protein</fullName>
    </recommendedName>
</protein>
<gene>
    <name evidence="2" type="ORF">PVAG01_03107</name>
</gene>